<sequence>MGRTRPRHQSNFVQGPFAAATAECQGPFSSFATCFCYHHHRHHRRRRRCVCLLLSYLESLHCTTKLPLLLTTPGVGSVGQGVRVMSESWTIMWPGRSPRQLESPFSRFDLRQTLNFRMPDRGREKSTNVV</sequence>
<name>A0AAV4AVP2_9GAST</name>
<protein>
    <submittedName>
        <fullName evidence="1">Uncharacterized protein</fullName>
    </submittedName>
</protein>
<evidence type="ECO:0000313" key="2">
    <source>
        <dbReference type="Proteomes" id="UP000735302"/>
    </source>
</evidence>
<reference evidence="1 2" key="1">
    <citation type="journal article" date="2021" name="Elife">
        <title>Chloroplast acquisition without the gene transfer in kleptoplastic sea slugs, Plakobranchus ocellatus.</title>
        <authorList>
            <person name="Maeda T."/>
            <person name="Takahashi S."/>
            <person name="Yoshida T."/>
            <person name="Shimamura S."/>
            <person name="Takaki Y."/>
            <person name="Nagai Y."/>
            <person name="Toyoda A."/>
            <person name="Suzuki Y."/>
            <person name="Arimoto A."/>
            <person name="Ishii H."/>
            <person name="Satoh N."/>
            <person name="Nishiyama T."/>
            <person name="Hasebe M."/>
            <person name="Maruyama T."/>
            <person name="Minagawa J."/>
            <person name="Obokata J."/>
            <person name="Shigenobu S."/>
        </authorList>
    </citation>
    <scope>NUCLEOTIDE SEQUENCE [LARGE SCALE GENOMIC DNA]</scope>
</reference>
<dbReference type="Proteomes" id="UP000735302">
    <property type="component" value="Unassembled WGS sequence"/>
</dbReference>
<gene>
    <name evidence="1" type="ORF">PoB_003741300</name>
</gene>
<dbReference type="EMBL" id="BLXT01004211">
    <property type="protein sequence ID" value="GFO10908.1"/>
    <property type="molecule type" value="Genomic_DNA"/>
</dbReference>
<keyword evidence="2" id="KW-1185">Reference proteome</keyword>
<evidence type="ECO:0000313" key="1">
    <source>
        <dbReference type="EMBL" id="GFO10908.1"/>
    </source>
</evidence>
<dbReference type="AlphaFoldDB" id="A0AAV4AVP2"/>
<organism evidence="1 2">
    <name type="scientific">Plakobranchus ocellatus</name>
    <dbReference type="NCBI Taxonomy" id="259542"/>
    <lineage>
        <taxon>Eukaryota</taxon>
        <taxon>Metazoa</taxon>
        <taxon>Spiralia</taxon>
        <taxon>Lophotrochozoa</taxon>
        <taxon>Mollusca</taxon>
        <taxon>Gastropoda</taxon>
        <taxon>Heterobranchia</taxon>
        <taxon>Euthyneura</taxon>
        <taxon>Panpulmonata</taxon>
        <taxon>Sacoglossa</taxon>
        <taxon>Placobranchoidea</taxon>
        <taxon>Plakobranchidae</taxon>
        <taxon>Plakobranchus</taxon>
    </lineage>
</organism>
<proteinExistence type="predicted"/>
<comment type="caution">
    <text evidence="1">The sequence shown here is derived from an EMBL/GenBank/DDBJ whole genome shotgun (WGS) entry which is preliminary data.</text>
</comment>
<accession>A0AAV4AVP2</accession>